<keyword evidence="2" id="KW-1185">Reference proteome</keyword>
<organism evidence="1 2">
    <name type="scientific">Mesorhizobium ventifaucium</name>
    <dbReference type="NCBI Taxonomy" id="666020"/>
    <lineage>
        <taxon>Bacteria</taxon>
        <taxon>Pseudomonadati</taxon>
        <taxon>Pseudomonadota</taxon>
        <taxon>Alphaproteobacteria</taxon>
        <taxon>Hyphomicrobiales</taxon>
        <taxon>Phyllobacteriaceae</taxon>
        <taxon>Mesorhizobium</taxon>
    </lineage>
</organism>
<reference evidence="1" key="1">
    <citation type="submission" date="2022-03" db="EMBL/GenBank/DDBJ databases">
        <authorList>
            <person name="Brunel B."/>
        </authorList>
    </citation>
    <scope>NUCLEOTIDE SEQUENCE</scope>
    <source>
        <strain evidence="1">STM4922sample</strain>
    </source>
</reference>
<gene>
    <name evidence="1" type="ORF">MES4922_10044</name>
</gene>
<accession>A0ABM9DC78</accession>
<name>A0ABM9DC78_9HYPH</name>
<protein>
    <submittedName>
        <fullName evidence="1">Uncharacterized protein</fullName>
    </submittedName>
</protein>
<evidence type="ECO:0000313" key="2">
    <source>
        <dbReference type="Proteomes" id="UP001152604"/>
    </source>
</evidence>
<sequence length="71" mass="7496">MTANGRESAVCLARVAAKSGIGFEAQGPEAEAFRASVDPVSATFPNLRVMPLGIQRAVASRHQGYPVRTPK</sequence>
<evidence type="ECO:0000313" key="1">
    <source>
        <dbReference type="EMBL" id="CAH2394131.1"/>
    </source>
</evidence>
<dbReference type="EMBL" id="CAKXZS010000001">
    <property type="protein sequence ID" value="CAH2394131.1"/>
    <property type="molecule type" value="Genomic_DNA"/>
</dbReference>
<proteinExistence type="predicted"/>
<comment type="caution">
    <text evidence="1">The sequence shown here is derived from an EMBL/GenBank/DDBJ whole genome shotgun (WGS) entry which is preliminary data.</text>
</comment>
<dbReference type="Proteomes" id="UP001152604">
    <property type="component" value="Unassembled WGS sequence"/>
</dbReference>